<keyword evidence="1" id="KW-0472">Membrane</keyword>
<reference evidence="2" key="1">
    <citation type="submission" date="2020-01" db="EMBL/GenBank/DDBJ databases">
        <authorList>
            <consortium name="DOE Joint Genome Institute"/>
            <person name="Haridas S."/>
            <person name="Albert R."/>
            <person name="Binder M."/>
            <person name="Bloem J."/>
            <person name="Labutti K."/>
            <person name="Salamov A."/>
            <person name="Andreopoulos B."/>
            <person name="Baker S.E."/>
            <person name="Barry K."/>
            <person name="Bills G."/>
            <person name="Bluhm B.H."/>
            <person name="Cannon C."/>
            <person name="Castanera R."/>
            <person name="Culley D.E."/>
            <person name="Daum C."/>
            <person name="Ezra D."/>
            <person name="Gonzalez J.B."/>
            <person name="Henrissat B."/>
            <person name="Kuo A."/>
            <person name="Liang C."/>
            <person name="Lipzen A."/>
            <person name="Lutzoni F."/>
            <person name="Magnuson J."/>
            <person name="Mondo S."/>
            <person name="Nolan M."/>
            <person name="Ohm R."/>
            <person name="Pangilinan J."/>
            <person name="Park H.-J."/>
            <person name="Ramirez L."/>
            <person name="Alfaro M."/>
            <person name="Sun H."/>
            <person name="Tritt A."/>
            <person name="Yoshinaga Y."/>
            <person name="Zwiers L.-H."/>
            <person name="Turgeon B.G."/>
            <person name="Goodwin S.B."/>
            <person name="Spatafora J.W."/>
            <person name="Crous P.W."/>
            <person name="Grigoriev I.V."/>
        </authorList>
    </citation>
    <scope>NUCLEOTIDE SEQUENCE</scope>
    <source>
        <strain evidence="2">IPT5</strain>
    </source>
</reference>
<gene>
    <name evidence="2" type="ORF">T440DRAFT_488852</name>
</gene>
<dbReference type="OrthoDB" id="3903561at2759"/>
<name>A0A6A7B888_9PLEO</name>
<evidence type="ECO:0000256" key="1">
    <source>
        <dbReference type="SAM" id="Phobius"/>
    </source>
</evidence>
<evidence type="ECO:0000313" key="2">
    <source>
        <dbReference type="EMBL" id="KAF2851756.1"/>
    </source>
</evidence>
<dbReference type="EMBL" id="MU006301">
    <property type="protein sequence ID" value="KAF2851756.1"/>
    <property type="molecule type" value="Genomic_DNA"/>
</dbReference>
<evidence type="ECO:0000313" key="3">
    <source>
        <dbReference type="Proteomes" id="UP000799423"/>
    </source>
</evidence>
<keyword evidence="1" id="KW-0812">Transmembrane</keyword>
<keyword evidence="3" id="KW-1185">Reference proteome</keyword>
<organism evidence="2 3">
    <name type="scientific">Plenodomus tracheiphilus IPT5</name>
    <dbReference type="NCBI Taxonomy" id="1408161"/>
    <lineage>
        <taxon>Eukaryota</taxon>
        <taxon>Fungi</taxon>
        <taxon>Dikarya</taxon>
        <taxon>Ascomycota</taxon>
        <taxon>Pezizomycotina</taxon>
        <taxon>Dothideomycetes</taxon>
        <taxon>Pleosporomycetidae</taxon>
        <taxon>Pleosporales</taxon>
        <taxon>Pleosporineae</taxon>
        <taxon>Leptosphaeriaceae</taxon>
        <taxon>Plenodomus</taxon>
    </lineage>
</organism>
<dbReference type="Proteomes" id="UP000799423">
    <property type="component" value="Unassembled WGS sequence"/>
</dbReference>
<feature type="transmembrane region" description="Helical" evidence="1">
    <location>
        <begin position="36"/>
        <end position="63"/>
    </location>
</feature>
<feature type="transmembrane region" description="Helical" evidence="1">
    <location>
        <begin position="236"/>
        <end position="258"/>
    </location>
</feature>
<proteinExistence type="predicted"/>
<protein>
    <submittedName>
        <fullName evidence="2">Uncharacterized protein</fullName>
    </submittedName>
</protein>
<keyword evidence="1" id="KW-1133">Transmembrane helix</keyword>
<accession>A0A6A7B888</accession>
<dbReference type="AlphaFoldDB" id="A0A6A7B888"/>
<sequence length="348" mass="39821">MYAAVAFETTTLGTLGVLGKEFLNFGKGTWNRFFRWLAILSMLLSTAYVLSFPTLMAAMTGYITTYEPYVEDYEHNLIEWSQIKEVIYVVHDIARVGGFDKSPLVVTSDDEVLMKAMEAYIFQFKNDRVQYHDGHGPGVGSFSVANETSEFNPVGYGQAAQLSAPSLNITEYQPQFLQTHMPWEEPYNIQIPPLEVRIDRFAFAFERAGNSLYNSTYLVEKGSCKPSEEYQWGFSYIFLFMVSIFNFLWVCIMVGMWLDTRRASRMYKSGRRPGLIRSIVDYSAAVREELGVEAETMEEEDLRKAVRESGGALVVPKNEIRVRRVDKTLGPKERKRSWKRSLTSGSNF</sequence>